<organism evidence="2 3">
    <name type="scientific">Aegilops tauschii subsp. strangulata</name>
    <name type="common">Goatgrass</name>
    <dbReference type="NCBI Taxonomy" id="200361"/>
    <lineage>
        <taxon>Eukaryota</taxon>
        <taxon>Viridiplantae</taxon>
        <taxon>Streptophyta</taxon>
        <taxon>Embryophyta</taxon>
        <taxon>Tracheophyta</taxon>
        <taxon>Spermatophyta</taxon>
        <taxon>Magnoliopsida</taxon>
        <taxon>Liliopsida</taxon>
        <taxon>Poales</taxon>
        <taxon>Poaceae</taxon>
        <taxon>BOP clade</taxon>
        <taxon>Pooideae</taxon>
        <taxon>Triticodae</taxon>
        <taxon>Triticeae</taxon>
        <taxon>Triticinae</taxon>
        <taxon>Aegilops</taxon>
    </lineage>
</organism>
<reference evidence="3" key="1">
    <citation type="journal article" date="2014" name="Science">
        <title>Ancient hybridizations among the ancestral genomes of bread wheat.</title>
        <authorList>
            <consortium name="International Wheat Genome Sequencing Consortium,"/>
            <person name="Marcussen T."/>
            <person name="Sandve S.R."/>
            <person name="Heier L."/>
            <person name="Spannagl M."/>
            <person name="Pfeifer M."/>
            <person name="Jakobsen K.S."/>
            <person name="Wulff B.B."/>
            <person name="Steuernagel B."/>
            <person name="Mayer K.F."/>
            <person name="Olsen O.A."/>
        </authorList>
    </citation>
    <scope>NUCLEOTIDE SEQUENCE [LARGE SCALE GENOMIC DNA]</scope>
    <source>
        <strain evidence="3">cv. AL8/78</strain>
    </source>
</reference>
<proteinExistence type="predicted"/>
<sequence>MIKLIRGSLSALPRRQREEHRRGESTRPPHSPGWQEGEEQGGGLRAGDRRRPPASHPGDLGRRGGRRRAAARPQRGEEQEHEGRAGRRHPAHPHPGLIDRSRPDDLQSRRCLSILRH</sequence>
<feature type="compositionally biased region" description="Basic and acidic residues" evidence="1">
    <location>
        <begin position="15"/>
        <end position="27"/>
    </location>
</feature>
<feature type="compositionally biased region" description="Basic and acidic residues" evidence="1">
    <location>
        <begin position="97"/>
        <end position="108"/>
    </location>
</feature>
<evidence type="ECO:0000313" key="3">
    <source>
        <dbReference type="Proteomes" id="UP000015105"/>
    </source>
</evidence>
<keyword evidence="3" id="KW-1185">Reference proteome</keyword>
<evidence type="ECO:0000313" key="2">
    <source>
        <dbReference type="EnsemblPlants" id="AET4Gv20071200.3"/>
    </source>
</evidence>
<name>A0A453H5A2_AEGTS</name>
<dbReference type="AlphaFoldDB" id="A0A453H5A2"/>
<dbReference type="Proteomes" id="UP000015105">
    <property type="component" value="Chromosome 4D"/>
</dbReference>
<reference evidence="2" key="3">
    <citation type="journal article" date="2017" name="Nature">
        <title>Genome sequence of the progenitor of the wheat D genome Aegilops tauschii.</title>
        <authorList>
            <person name="Luo M.C."/>
            <person name="Gu Y.Q."/>
            <person name="Puiu D."/>
            <person name="Wang H."/>
            <person name="Twardziok S.O."/>
            <person name="Deal K.R."/>
            <person name="Huo N."/>
            <person name="Zhu T."/>
            <person name="Wang L."/>
            <person name="Wang Y."/>
            <person name="McGuire P.E."/>
            <person name="Liu S."/>
            <person name="Long H."/>
            <person name="Ramasamy R.K."/>
            <person name="Rodriguez J.C."/>
            <person name="Van S.L."/>
            <person name="Yuan L."/>
            <person name="Wang Z."/>
            <person name="Xia Z."/>
            <person name="Xiao L."/>
            <person name="Anderson O.D."/>
            <person name="Ouyang S."/>
            <person name="Liang Y."/>
            <person name="Zimin A.V."/>
            <person name="Pertea G."/>
            <person name="Qi P."/>
            <person name="Bennetzen J.L."/>
            <person name="Dai X."/>
            <person name="Dawson M.W."/>
            <person name="Muller H.G."/>
            <person name="Kugler K."/>
            <person name="Rivarola-Duarte L."/>
            <person name="Spannagl M."/>
            <person name="Mayer K.F.X."/>
            <person name="Lu F.H."/>
            <person name="Bevan M.W."/>
            <person name="Leroy P."/>
            <person name="Li P."/>
            <person name="You F.M."/>
            <person name="Sun Q."/>
            <person name="Liu Z."/>
            <person name="Lyons E."/>
            <person name="Wicker T."/>
            <person name="Salzberg S.L."/>
            <person name="Devos K.M."/>
            <person name="Dvorak J."/>
        </authorList>
    </citation>
    <scope>NUCLEOTIDE SEQUENCE [LARGE SCALE GENOMIC DNA]</scope>
    <source>
        <strain evidence="2">cv. AL8/78</strain>
    </source>
</reference>
<protein>
    <submittedName>
        <fullName evidence="2">Uncharacterized protein</fullName>
    </submittedName>
</protein>
<accession>A0A453H5A2</accession>
<reference evidence="2" key="4">
    <citation type="submission" date="2019-03" db="UniProtKB">
        <authorList>
            <consortium name="EnsemblPlants"/>
        </authorList>
    </citation>
    <scope>IDENTIFICATION</scope>
</reference>
<feature type="region of interest" description="Disordered" evidence="1">
    <location>
        <begin position="1"/>
        <end position="117"/>
    </location>
</feature>
<dbReference type="Gramene" id="AET4Gv20071200.3">
    <property type="protein sequence ID" value="AET4Gv20071200.3"/>
    <property type="gene ID" value="AET4Gv20071200"/>
</dbReference>
<reference evidence="2" key="5">
    <citation type="journal article" date="2021" name="G3 (Bethesda)">
        <title>Aegilops tauschii genome assembly Aet v5.0 features greater sequence contiguity and improved annotation.</title>
        <authorList>
            <person name="Wang L."/>
            <person name="Zhu T."/>
            <person name="Rodriguez J.C."/>
            <person name="Deal K.R."/>
            <person name="Dubcovsky J."/>
            <person name="McGuire P.E."/>
            <person name="Lux T."/>
            <person name="Spannagl M."/>
            <person name="Mayer K.F.X."/>
            <person name="Baldrich P."/>
            <person name="Meyers B.C."/>
            <person name="Huo N."/>
            <person name="Gu Y.Q."/>
            <person name="Zhou H."/>
            <person name="Devos K.M."/>
            <person name="Bennetzen J.L."/>
            <person name="Unver T."/>
            <person name="Budak H."/>
            <person name="Gulick P.J."/>
            <person name="Galiba G."/>
            <person name="Kalapos B."/>
            <person name="Nelson D.R."/>
            <person name="Li P."/>
            <person name="You F.M."/>
            <person name="Luo M.C."/>
            <person name="Dvorak J."/>
        </authorList>
    </citation>
    <scope>NUCLEOTIDE SEQUENCE [LARGE SCALE GENOMIC DNA]</scope>
    <source>
        <strain evidence="2">cv. AL8/78</strain>
    </source>
</reference>
<evidence type="ECO:0000256" key="1">
    <source>
        <dbReference type="SAM" id="MobiDB-lite"/>
    </source>
</evidence>
<feature type="compositionally biased region" description="Basic and acidic residues" evidence="1">
    <location>
        <begin position="74"/>
        <end position="85"/>
    </location>
</feature>
<reference evidence="3" key="2">
    <citation type="journal article" date="2017" name="Nat. Plants">
        <title>The Aegilops tauschii genome reveals multiple impacts of transposons.</title>
        <authorList>
            <person name="Zhao G."/>
            <person name="Zou C."/>
            <person name="Li K."/>
            <person name="Wang K."/>
            <person name="Li T."/>
            <person name="Gao L."/>
            <person name="Zhang X."/>
            <person name="Wang H."/>
            <person name="Yang Z."/>
            <person name="Liu X."/>
            <person name="Jiang W."/>
            <person name="Mao L."/>
            <person name="Kong X."/>
            <person name="Jiao Y."/>
            <person name="Jia J."/>
        </authorList>
    </citation>
    <scope>NUCLEOTIDE SEQUENCE [LARGE SCALE GENOMIC DNA]</scope>
    <source>
        <strain evidence="3">cv. AL8/78</strain>
    </source>
</reference>
<dbReference type="EnsemblPlants" id="AET4Gv20071200.3">
    <property type="protein sequence ID" value="AET4Gv20071200.3"/>
    <property type="gene ID" value="AET4Gv20071200"/>
</dbReference>